<evidence type="ECO:0000313" key="3">
    <source>
        <dbReference type="Proteomes" id="UP000274429"/>
    </source>
</evidence>
<sequence>MSPCNSPEHNSPDWGPGVMDDGDYLVEGEPFEVVEAPSDQETASDPEGEMQETTPISDNSKLVLKKHKGMLRSLYFIVFFTWLC</sequence>
<reference evidence="4" key="1">
    <citation type="submission" date="2017-02" db="UniProtKB">
        <authorList>
            <consortium name="WormBaseParasite"/>
        </authorList>
    </citation>
    <scope>IDENTIFICATION</scope>
</reference>
<protein>
    <submittedName>
        <fullName evidence="4">CTNNB1_binding domain-containing protein</fullName>
    </submittedName>
</protein>
<name>A0A0R3WX57_HYDTA</name>
<evidence type="ECO:0000313" key="4">
    <source>
        <dbReference type="WBParaSite" id="TTAC_0000534701-mRNA-1"/>
    </source>
</evidence>
<feature type="compositionally biased region" description="Acidic residues" evidence="1">
    <location>
        <begin position="20"/>
        <end position="32"/>
    </location>
</feature>
<evidence type="ECO:0000313" key="2">
    <source>
        <dbReference type="EMBL" id="VDM26726.1"/>
    </source>
</evidence>
<gene>
    <name evidence="2" type="ORF">TTAC_LOCUS5333</name>
</gene>
<feature type="region of interest" description="Disordered" evidence="1">
    <location>
        <begin position="1"/>
        <end position="56"/>
    </location>
</feature>
<organism evidence="4">
    <name type="scientific">Hydatigena taeniaeformis</name>
    <name type="common">Feline tapeworm</name>
    <name type="synonym">Taenia taeniaeformis</name>
    <dbReference type="NCBI Taxonomy" id="6205"/>
    <lineage>
        <taxon>Eukaryota</taxon>
        <taxon>Metazoa</taxon>
        <taxon>Spiralia</taxon>
        <taxon>Lophotrochozoa</taxon>
        <taxon>Platyhelminthes</taxon>
        <taxon>Cestoda</taxon>
        <taxon>Eucestoda</taxon>
        <taxon>Cyclophyllidea</taxon>
        <taxon>Taeniidae</taxon>
        <taxon>Hydatigera</taxon>
    </lineage>
</organism>
<reference evidence="2 3" key="2">
    <citation type="submission" date="2018-11" db="EMBL/GenBank/DDBJ databases">
        <authorList>
            <consortium name="Pathogen Informatics"/>
        </authorList>
    </citation>
    <scope>NUCLEOTIDE SEQUENCE [LARGE SCALE GENOMIC DNA]</scope>
</reference>
<evidence type="ECO:0000256" key="1">
    <source>
        <dbReference type="SAM" id="MobiDB-lite"/>
    </source>
</evidence>
<proteinExistence type="predicted"/>
<dbReference type="WBParaSite" id="TTAC_0000534701-mRNA-1">
    <property type="protein sequence ID" value="TTAC_0000534701-mRNA-1"/>
    <property type="gene ID" value="TTAC_0000534701"/>
</dbReference>
<keyword evidence="3" id="KW-1185">Reference proteome</keyword>
<dbReference type="STRING" id="6205.A0A0R3WX57"/>
<dbReference type="EMBL" id="UYWX01007083">
    <property type="protein sequence ID" value="VDM26726.1"/>
    <property type="molecule type" value="Genomic_DNA"/>
</dbReference>
<dbReference type="Proteomes" id="UP000274429">
    <property type="component" value="Unassembled WGS sequence"/>
</dbReference>
<dbReference type="AlphaFoldDB" id="A0A0R3WX57"/>
<accession>A0A0R3WX57</accession>